<dbReference type="Pfam" id="PF02696">
    <property type="entry name" value="SelO"/>
    <property type="match status" value="1"/>
</dbReference>
<keyword evidence="7" id="KW-0067">ATP-binding</keyword>
<dbReference type="PANTHER" id="PTHR32057:SF14">
    <property type="entry name" value="PROTEIN ADENYLYLTRANSFERASE SELO, MITOCHONDRIAL"/>
    <property type="match status" value="1"/>
</dbReference>
<evidence type="ECO:0000256" key="2">
    <source>
        <dbReference type="ARBA" id="ARBA00009747"/>
    </source>
</evidence>
<evidence type="ECO:0000313" key="11">
    <source>
        <dbReference type="Proteomes" id="UP000327157"/>
    </source>
</evidence>
<evidence type="ECO:0000313" key="10">
    <source>
        <dbReference type="EMBL" id="KAB2607391.1"/>
    </source>
</evidence>
<dbReference type="PANTHER" id="PTHR32057">
    <property type="entry name" value="PROTEIN ADENYLYLTRANSFERASE SELO, MITOCHONDRIAL"/>
    <property type="match status" value="1"/>
</dbReference>
<evidence type="ECO:0000256" key="9">
    <source>
        <dbReference type="ARBA" id="ARBA00031547"/>
    </source>
</evidence>
<comment type="cofactor">
    <cofactor evidence="1">
        <name>Mg(2+)</name>
        <dbReference type="ChEBI" id="CHEBI:18420"/>
    </cofactor>
</comment>
<evidence type="ECO:0000256" key="8">
    <source>
        <dbReference type="ARBA" id="ARBA00022842"/>
    </source>
</evidence>
<gene>
    <name evidence="10" type="ORF">D8674_007108</name>
</gene>
<dbReference type="GO" id="GO:0005524">
    <property type="term" value="F:ATP binding"/>
    <property type="evidence" value="ECO:0007669"/>
    <property type="project" value="UniProtKB-KW"/>
</dbReference>
<dbReference type="AlphaFoldDB" id="A0A5N5G0S7"/>
<evidence type="ECO:0000256" key="4">
    <source>
        <dbReference type="ARBA" id="ARBA00022695"/>
    </source>
</evidence>
<keyword evidence="4" id="KW-0548">Nucleotidyltransferase</keyword>
<reference evidence="10 11" key="1">
    <citation type="submission" date="2019-09" db="EMBL/GenBank/DDBJ databases">
        <authorList>
            <person name="Ou C."/>
        </authorList>
    </citation>
    <scope>NUCLEOTIDE SEQUENCE [LARGE SCALE GENOMIC DNA]</scope>
    <source>
        <strain evidence="10">S2</strain>
        <tissue evidence="10">Leaf</tissue>
    </source>
</reference>
<dbReference type="GO" id="GO:0070733">
    <property type="term" value="F:AMPylase activity"/>
    <property type="evidence" value="ECO:0007669"/>
    <property type="project" value="TreeGrafter"/>
</dbReference>
<reference evidence="10 11" key="3">
    <citation type="submission" date="2019-11" db="EMBL/GenBank/DDBJ databases">
        <title>A de novo genome assembly of a pear dwarfing rootstock.</title>
        <authorList>
            <person name="Wang F."/>
            <person name="Wang J."/>
            <person name="Li S."/>
            <person name="Zhang Y."/>
            <person name="Fang M."/>
            <person name="Ma L."/>
            <person name="Zhao Y."/>
            <person name="Jiang S."/>
        </authorList>
    </citation>
    <scope>NUCLEOTIDE SEQUENCE [LARGE SCALE GENOMIC DNA]</scope>
    <source>
        <strain evidence="10">S2</strain>
        <tissue evidence="10">Leaf</tissue>
    </source>
</reference>
<protein>
    <recommendedName>
        <fullName evidence="9">Selenoprotein O</fullName>
    </recommendedName>
</protein>
<organism evidence="10 11">
    <name type="scientific">Pyrus ussuriensis x Pyrus communis</name>
    <dbReference type="NCBI Taxonomy" id="2448454"/>
    <lineage>
        <taxon>Eukaryota</taxon>
        <taxon>Viridiplantae</taxon>
        <taxon>Streptophyta</taxon>
        <taxon>Embryophyta</taxon>
        <taxon>Tracheophyta</taxon>
        <taxon>Spermatophyta</taxon>
        <taxon>Magnoliopsida</taxon>
        <taxon>eudicotyledons</taxon>
        <taxon>Gunneridae</taxon>
        <taxon>Pentapetalae</taxon>
        <taxon>rosids</taxon>
        <taxon>fabids</taxon>
        <taxon>Rosales</taxon>
        <taxon>Rosaceae</taxon>
        <taxon>Amygdaloideae</taxon>
        <taxon>Maleae</taxon>
        <taxon>Pyrus</taxon>
    </lineage>
</organism>
<keyword evidence="6" id="KW-0547">Nucleotide-binding</keyword>
<dbReference type="OrthoDB" id="10254721at2759"/>
<dbReference type="Proteomes" id="UP000327157">
    <property type="component" value="Chromosome 11"/>
</dbReference>
<accession>A0A5N5G0S7</accession>
<keyword evidence="5" id="KW-0479">Metal-binding</keyword>
<comment type="caution">
    <text evidence="10">The sequence shown here is derived from an EMBL/GenBank/DDBJ whole genome shotgun (WGS) entry which is preliminary data.</text>
</comment>
<evidence type="ECO:0000256" key="1">
    <source>
        <dbReference type="ARBA" id="ARBA00001946"/>
    </source>
</evidence>
<dbReference type="EMBL" id="SMOL01000559">
    <property type="protein sequence ID" value="KAB2607391.1"/>
    <property type="molecule type" value="Genomic_DNA"/>
</dbReference>
<name>A0A5N5G0S7_9ROSA</name>
<dbReference type="InterPro" id="IPR003846">
    <property type="entry name" value="SelO"/>
</dbReference>
<keyword evidence="11" id="KW-1185">Reference proteome</keyword>
<reference evidence="11" key="2">
    <citation type="submission" date="2019-10" db="EMBL/GenBank/DDBJ databases">
        <title>A de novo genome assembly of a pear dwarfing rootstock.</title>
        <authorList>
            <person name="Wang F."/>
            <person name="Wang J."/>
            <person name="Li S."/>
            <person name="Zhang Y."/>
            <person name="Fang M."/>
            <person name="Ma L."/>
            <person name="Zhao Y."/>
            <person name="Jiang S."/>
        </authorList>
    </citation>
    <scope>NUCLEOTIDE SEQUENCE [LARGE SCALE GENOMIC DNA]</scope>
</reference>
<evidence type="ECO:0000256" key="5">
    <source>
        <dbReference type="ARBA" id="ARBA00022723"/>
    </source>
</evidence>
<evidence type="ECO:0000256" key="3">
    <source>
        <dbReference type="ARBA" id="ARBA00022679"/>
    </source>
</evidence>
<keyword evidence="3" id="KW-0808">Transferase</keyword>
<dbReference type="GO" id="GO:0046872">
    <property type="term" value="F:metal ion binding"/>
    <property type="evidence" value="ECO:0007669"/>
    <property type="project" value="UniProtKB-KW"/>
</dbReference>
<sequence>MVEVAESTASLVARWHGVGFTHDVLNTDIMSILGLTIDYGPFGFLDLATSGISDEERKASMNAANPKYVLRNYLCQSATDAMCR</sequence>
<evidence type="ECO:0000256" key="6">
    <source>
        <dbReference type="ARBA" id="ARBA00022741"/>
    </source>
</evidence>
<keyword evidence="8" id="KW-0460">Magnesium</keyword>
<proteinExistence type="inferred from homology"/>
<evidence type="ECO:0000256" key="7">
    <source>
        <dbReference type="ARBA" id="ARBA00022840"/>
    </source>
</evidence>
<dbReference type="GO" id="GO:0009534">
    <property type="term" value="C:chloroplast thylakoid"/>
    <property type="evidence" value="ECO:0007669"/>
    <property type="project" value="TreeGrafter"/>
</dbReference>
<comment type="similarity">
    <text evidence="2">Belongs to the SELO family.</text>
</comment>